<evidence type="ECO:0000313" key="2">
    <source>
        <dbReference type="Proteomes" id="UP000199473"/>
    </source>
</evidence>
<dbReference type="RefSeq" id="WP_245761904.1">
    <property type="nucleotide sequence ID" value="NZ_FOSQ01000001.1"/>
</dbReference>
<dbReference type="Pfam" id="PF00378">
    <property type="entry name" value="ECH_1"/>
    <property type="match status" value="1"/>
</dbReference>
<evidence type="ECO:0000313" key="1">
    <source>
        <dbReference type="EMBL" id="SFK22280.1"/>
    </source>
</evidence>
<dbReference type="SUPFAM" id="SSF52096">
    <property type="entry name" value="ClpP/crotonase"/>
    <property type="match status" value="1"/>
</dbReference>
<accession>A0A1I3XRX2</accession>
<dbReference type="GO" id="GO:0006635">
    <property type="term" value="P:fatty acid beta-oxidation"/>
    <property type="evidence" value="ECO:0007669"/>
    <property type="project" value="TreeGrafter"/>
</dbReference>
<gene>
    <name evidence="1" type="ORF">SAMN02745775_101596</name>
</gene>
<keyword evidence="2" id="KW-1185">Reference proteome</keyword>
<dbReference type="STRING" id="1123062.SAMN02745775_101596"/>
<reference evidence="1 2" key="1">
    <citation type="submission" date="2016-10" db="EMBL/GenBank/DDBJ databases">
        <authorList>
            <person name="de Groot N.N."/>
        </authorList>
    </citation>
    <scope>NUCLEOTIDE SEQUENCE [LARGE SCALE GENOMIC DNA]</scope>
    <source>
        <strain evidence="1 2">DSM 19981</strain>
    </source>
</reference>
<sequence>MSAASMAGDIVTLEVADHVALVTLNRPPVNALNRAMRDAIIEVFDAVSERDDIRVAVLTGAGKAFCAGADLKDRPDPGKTGAFHAHNRVTRETGNAIRECAKPVIAAVNGAALGAGLGLMAACDIYLAAEDAVFGMPEIDVGLAGGGAMLRTIFGRSTMRMMMYTGWRLTGAELYRRGIIEKATSREDLLPEAMRYAACIADKSPLAINYAKTSANMVDLMPQRDAYRFEQNFTVALSRTEDAKEARTAFVEKRKPVFKGR</sequence>
<dbReference type="PANTHER" id="PTHR11941">
    <property type="entry name" value="ENOYL-COA HYDRATASE-RELATED"/>
    <property type="match status" value="1"/>
</dbReference>
<dbReference type="InterPro" id="IPR029045">
    <property type="entry name" value="ClpP/crotonase-like_dom_sf"/>
</dbReference>
<organism evidence="1 2">
    <name type="scientific">Falsiroseomonas stagni DSM 19981</name>
    <dbReference type="NCBI Taxonomy" id="1123062"/>
    <lineage>
        <taxon>Bacteria</taxon>
        <taxon>Pseudomonadati</taxon>
        <taxon>Pseudomonadota</taxon>
        <taxon>Alphaproteobacteria</taxon>
        <taxon>Acetobacterales</taxon>
        <taxon>Roseomonadaceae</taxon>
        <taxon>Falsiroseomonas</taxon>
    </lineage>
</organism>
<dbReference type="Proteomes" id="UP000199473">
    <property type="component" value="Unassembled WGS sequence"/>
</dbReference>
<dbReference type="AlphaFoldDB" id="A0A1I3XRX2"/>
<dbReference type="Gene3D" id="3.90.226.10">
    <property type="entry name" value="2-enoyl-CoA Hydratase, Chain A, domain 1"/>
    <property type="match status" value="1"/>
</dbReference>
<dbReference type="NCBIfam" id="NF005073">
    <property type="entry name" value="PRK06495.1"/>
    <property type="match status" value="1"/>
</dbReference>
<proteinExistence type="predicted"/>
<dbReference type="PANTHER" id="PTHR11941:SF54">
    <property type="entry name" value="ENOYL-COA HYDRATASE, MITOCHONDRIAL"/>
    <property type="match status" value="1"/>
</dbReference>
<dbReference type="InterPro" id="IPR001753">
    <property type="entry name" value="Enoyl-CoA_hydra/iso"/>
</dbReference>
<dbReference type="GO" id="GO:0003824">
    <property type="term" value="F:catalytic activity"/>
    <property type="evidence" value="ECO:0007669"/>
    <property type="project" value="UniProtKB-ARBA"/>
</dbReference>
<name>A0A1I3XRX2_9PROT</name>
<dbReference type="CDD" id="cd06558">
    <property type="entry name" value="crotonase-like"/>
    <property type="match status" value="1"/>
</dbReference>
<dbReference type="EMBL" id="FOSQ01000001">
    <property type="protein sequence ID" value="SFK22280.1"/>
    <property type="molecule type" value="Genomic_DNA"/>
</dbReference>
<protein>
    <submittedName>
        <fullName evidence="1">Enoyl-CoA hydratase</fullName>
    </submittedName>
</protein>